<evidence type="ECO:0000259" key="8">
    <source>
        <dbReference type="Pfam" id="PF01379"/>
    </source>
</evidence>
<evidence type="ECO:0000313" key="10">
    <source>
        <dbReference type="EMBL" id="GAX47538.1"/>
    </source>
</evidence>
<dbReference type="SUPFAM" id="SSF54782">
    <property type="entry name" value="Porphobilinogen deaminase (hydroxymethylbilane synthase), C-terminal domain"/>
    <property type="match status" value="1"/>
</dbReference>
<reference evidence="11" key="1">
    <citation type="submission" date="2017-08" db="EMBL/GenBank/DDBJ databases">
        <title>Draft genome sequence of Lactococcus sp. strain Rs-Y01, isolated from the gut of the lower termite Reticulitermes speratus.</title>
        <authorList>
            <person name="Ohkuma M."/>
            <person name="Yuki M."/>
        </authorList>
    </citation>
    <scope>NUCLEOTIDE SEQUENCE [LARGE SCALE GENOMIC DNA]</scope>
    <source>
        <strain evidence="11">Rs-Y01</strain>
    </source>
</reference>
<comment type="caution">
    <text evidence="10">The sequence shown here is derived from an EMBL/GenBank/DDBJ whole genome shotgun (WGS) entry which is preliminary data.</text>
</comment>
<dbReference type="InterPro" id="IPR000860">
    <property type="entry name" value="HemC"/>
</dbReference>
<evidence type="ECO:0000256" key="2">
    <source>
        <dbReference type="ARBA" id="ARBA00005638"/>
    </source>
</evidence>
<dbReference type="InterPro" id="IPR022417">
    <property type="entry name" value="Porphobilin_deaminase_N"/>
</dbReference>
<dbReference type="InterPro" id="IPR022418">
    <property type="entry name" value="Porphobilinogen_deaminase_C"/>
</dbReference>
<evidence type="ECO:0000256" key="6">
    <source>
        <dbReference type="ARBA" id="ARBA00048169"/>
    </source>
</evidence>
<evidence type="ECO:0000256" key="3">
    <source>
        <dbReference type="ARBA" id="ARBA00011245"/>
    </source>
</evidence>
<dbReference type="Gene3D" id="3.30.160.40">
    <property type="entry name" value="Porphobilinogen deaminase, C-terminal domain"/>
    <property type="match status" value="1"/>
</dbReference>
<dbReference type="OrthoDB" id="9810298at2"/>
<dbReference type="InterPro" id="IPR036803">
    <property type="entry name" value="Porphobilinogen_deaminase_C_sf"/>
</dbReference>
<evidence type="ECO:0000313" key="11">
    <source>
        <dbReference type="Proteomes" id="UP000218689"/>
    </source>
</evidence>
<evidence type="ECO:0000256" key="4">
    <source>
        <dbReference type="ARBA" id="ARBA00022679"/>
    </source>
</evidence>
<evidence type="ECO:0000256" key="7">
    <source>
        <dbReference type="HAMAP-Rule" id="MF_00260"/>
    </source>
</evidence>
<comment type="function">
    <text evidence="1 7">Tetrapolymerization of the monopyrrole PBG into the hydroxymethylbilane pre-uroporphyrinogen in several discrete steps.</text>
</comment>
<dbReference type="RefSeq" id="WP_094784580.1">
    <property type="nucleotide sequence ID" value="NZ_BEDT01000002.1"/>
</dbReference>
<dbReference type="PANTHER" id="PTHR11557">
    <property type="entry name" value="PORPHOBILINOGEN DEAMINASE"/>
    <property type="match status" value="1"/>
</dbReference>
<comment type="subunit">
    <text evidence="3 7">Monomer.</text>
</comment>
<dbReference type="Gene3D" id="3.40.190.10">
    <property type="entry name" value="Periplasmic binding protein-like II"/>
    <property type="match status" value="2"/>
</dbReference>
<sequence>MKKIKIGTRKTPLAMRQTQIIIDLLRKKMGLFDYEIVSTKTLGDKLQDVSLKEIGGKGVFVKDIEAGLLTGEIDLAVHSAKDMPFKLLTGLTIGALAPRASAHDVVVFRESTIHTLTGLPPNAVIGTSSSRRDLQLLTLRSDIQIKDIRGKIETRLSKLENGDFDALILAEAGLSRMNYLKDLRYQRLSISECVPAVGQGALTVECRADDTEILNLLGQINDELTSEAVKIEREFLEVLNGNCDLPLGAYAHKIAGGWQLTAYLAENRDVTGEKIVLLSDTSDGLGRNAAEKLLWRK</sequence>
<dbReference type="GO" id="GO:0005737">
    <property type="term" value="C:cytoplasm"/>
    <property type="evidence" value="ECO:0007669"/>
    <property type="project" value="UniProtKB-UniRule"/>
</dbReference>
<comment type="cofactor">
    <cofactor evidence="7">
        <name>dipyrromethane</name>
        <dbReference type="ChEBI" id="CHEBI:60342"/>
    </cofactor>
    <text evidence="7">Binds 1 dipyrromethane group covalently.</text>
</comment>
<evidence type="ECO:0000256" key="1">
    <source>
        <dbReference type="ARBA" id="ARBA00002869"/>
    </source>
</evidence>
<dbReference type="NCBIfam" id="TIGR00212">
    <property type="entry name" value="hemC"/>
    <property type="match status" value="1"/>
</dbReference>
<dbReference type="SUPFAM" id="SSF53850">
    <property type="entry name" value="Periplasmic binding protein-like II"/>
    <property type="match status" value="1"/>
</dbReference>
<feature type="modified residue" description="S-(dipyrrolylmethanemethyl)cysteine" evidence="7">
    <location>
        <position position="243"/>
    </location>
</feature>
<dbReference type="PANTHER" id="PTHR11557:SF0">
    <property type="entry name" value="PORPHOBILINOGEN DEAMINASE"/>
    <property type="match status" value="1"/>
</dbReference>
<dbReference type="GO" id="GO:0006782">
    <property type="term" value="P:protoporphyrinogen IX biosynthetic process"/>
    <property type="evidence" value="ECO:0007669"/>
    <property type="project" value="UniProtKB-UniRule"/>
</dbReference>
<name>A0A224WZR0_9LACT</name>
<accession>A0A224WZR0</accession>
<dbReference type="EC" id="2.5.1.61" evidence="7"/>
<dbReference type="EMBL" id="BEDT01000002">
    <property type="protein sequence ID" value="GAX47538.1"/>
    <property type="molecule type" value="Genomic_DNA"/>
</dbReference>
<dbReference type="Pfam" id="PF03900">
    <property type="entry name" value="Porphobil_deamC"/>
    <property type="match status" value="1"/>
</dbReference>
<dbReference type="GO" id="GO:0004418">
    <property type="term" value="F:hydroxymethylbilane synthase activity"/>
    <property type="evidence" value="ECO:0007669"/>
    <property type="project" value="UniProtKB-UniRule"/>
</dbReference>
<organism evidence="10 11">
    <name type="scientific">Pseudolactococcus reticulitermitis</name>
    <dbReference type="NCBI Taxonomy" id="2025039"/>
    <lineage>
        <taxon>Bacteria</taxon>
        <taxon>Bacillati</taxon>
        <taxon>Bacillota</taxon>
        <taxon>Bacilli</taxon>
        <taxon>Lactobacillales</taxon>
        <taxon>Streptococcaceae</taxon>
        <taxon>Pseudolactococcus</taxon>
    </lineage>
</organism>
<dbReference type="Proteomes" id="UP000218689">
    <property type="component" value="Unassembled WGS sequence"/>
</dbReference>
<comment type="similarity">
    <text evidence="2 7">Belongs to the HMBS family.</text>
</comment>
<dbReference type="PIRSF" id="PIRSF001438">
    <property type="entry name" value="4pyrrol_synth_OHMeBilane_synth"/>
    <property type="match status" value="1"/>
</dbReference>
<dbReference type="PRINTS" id="PR00151">
    <property type="entry name" value="PORPHBDMNASE"/>
</dbReference>
<feature type="domain" description="Porphobilinogen deaminase C-terminal" evidence="9">
    <location>
        <begin position="228"/>
        <end position="294"/>
    </location>
</feature>
<dbReference type="Pfam" id="PF01379">
    <property type="entry name" value="Porphobil_deam"/>
    <property type="match status" value="1"/>
</dbReference>
<evidence type="ECO:0000259" key="9">
    <source>
        <dbReference type="Pfam" id="PF03900"/>
    </source>
</evidence>
<protein>
    <recommendedName>
        <fullName evidence="7">Porphobilinogen deaminase</fullName>
        <shortName evidence="7">PBG</shortName>
        <ecNumber evidence="7">2.5.1.61</ecNumber>
    </recommendedName>
    <alternativeName>
        <fullName evidence="7">Hydroxymethylbilane synthase</fullName>
        <shortName evidence="7">HMBS</shortName>
    </alternativeName>
    <alternativeName>
        <fullName evidence="7">Pre-uroporphyrinogen synthase</fullName>
    </alternativeName>
</protein>
<dbReference type="AlphaFoldDB" id="A0A224WZR0"/>
<comment type="catalytic activity">
    <reaction evidence="6 7">
        <text>4 porphobilinogen + H2O = hydroxymethylbilane + 4 NH4(+)</text>
        <dbReference type="Rhea" id="RHEA:13185"/>
        <dbReference type="ChEBI" id="CHEBI:15377"/>
        <dbReference type="ChEBI" id="CHEBI:28938"/>
        <dbReference type="ChEBI" id="CHEBI:57845"/>
        <dbReference type="ChEBI" id="CHEBI:58126"/>
        <dbReference type="EC" id="2.5.1.61"/>
    </reaction>
</comment>
<keyword evidence="5 7" id="KW-0627">Porphyrin biosynthesis</keyword>
<keyword evidence="11" id="KW-1185">Reference proteome</keyword>
<feature type="domain" description="Porphobilinogen deaminase N-terminal" evidence="8">
    <location>
        <begin position="4"/>
        <end position="214"/>
    </location>
</feature>
<dbReference type="FunFam" id="3.40.190.10:FF:000005">
    <property type="entry name" value="Porphobilinogen deaminase"/>
    <property type="match status" value="1"/>
</dbReference>
<proteinExistence type="inferred from homology"/>
<evidence type="ECO:0000256" key="5">
    <source>
        <dbReference type="ARBA" id="ARBA00023244"/>
    </source>
</evidence>
<keyword evidence="4 7" id="KW-0808">Transferase</keyword>
<comment type="miscellaneous">
    <text evidence="7">The porphobilinogen subunits are added to the dipyrromethane group.</text>
</comment>
<gene>
    <name evidence="7" type="primary">hemC</name>
    <name evidence="10" type="ORF">RsY01_1138</name>
</gene>
<dbReference type="HAMAP" id="MF_00260">
    <property type="entry name" value="Porphobil_deam"/>
    <property type="match status" value="1"/>
</dbReference>